<comment type="caution">
    <text evidence="1">The sequence shown here is derived from an EMBL/GenBank/DDBJ whole genome shotgun (WGS) entry which is preliminary data.</text>
</comment>
<sequence length="339" mass="37710">MASMDIFRTDAFGMVELSAAAKDIDYVPQTLGALGIFEEKGVFLRKVAVEKKAESLSLIETSPDGAAPRNTMPTQANIRDFRTQRLADSFTLFASEVAGMRAWGTETELQVVMDEYAERMGTLRGNMDLTHEFHRLGALQGLLLDSDGTSVIYDYFAEFGIAPAPTINFRLNVETTDIRGLCHQVTRSMSRSAKGAFTTRTKVHALVGDNFFDDFVNHPKVVRTYDGWAAAADLRNSLAFEAFPFGGILWHNYRGTDDNSTVAIGADEARFFPVGATDVFKKFVSPADEFAPFVNTKGQDVYAMNIADKDRQSWVKGELYSYPLYMCMKPQCLRKSVGR</sequence>
<proteinExistence type="predicted"/>
<reference evidence="1 2" key="1">
    <citation type="submission" date="2019-07" db="EMBL/GenBank/DDBJ databases">
        <title>Ln-dependent methylotrophs.</title>
        <authorList>
            <person name="Tani A."/>
        </authorList>
    </citation>
    <scope>NUCLEOTIDE SEQUENCE [LARGE SCALE GENOMIC DNA]</scope>
    <source>
        <strain evidence="1 2">SM12</strain>
    </source>
</reference>
<evidence type="ECO:0000313" key="2">
    <source>
        <dbReference type="Proteomes" id="UP000316801"/>
    </source>
</evidence>
<protein>
    <submittedName>
        <fullName evidence="1">Major capsid protein</fullName>
    </submittedName>
</protein>
<dbReference type="EMBL" id="VJMG01000065">
    <property type="protein sequence ID" value="TRL35500.1"/>
    <property type="molecule type" value="Genomic_DNA"/>
</dbReference>
<dbReference type="Pfam" id="PF03864">
    <property type="entry name" value="Phage_cap_E"/>
    <property type="match status" value="1"/>
</dbReference>
<name>A0A549T0W3_9HYPH</name>
<dbReference type="AlphaFoldDB" id="A0A549T0W3"/>
<gene>
    <name evidence="1" type="ORF">FNA46_20070</name>
</gene>
<organism evidence="1 2">
    <name type="scientific">Rhizobium straminoryzae</name>
    <dbReference type="NCBI Taxonomy" id="1387186"/>
    <lineage>
        <taxon>Bacteria</taxon>
        <taxon>Pseudomonadati</taxon>
        <taxon>Pseudomonadota</taxon>
        <taxon>Alphaproteobacteria</taxon>
        <taxon>Hyphomicrobiales</taxon>
        <taxon>Rhizobiaceae</taxon>
        <taxon>Rhizobium/Agrobacterium group</taxon>
        <taxon>Rhizobium</taxon>
    </lineage>
</organism>
<accession>A0A549T0W3</accession>
<evidence type="ECO:0000313" key="1">
    <source>
        <dbReference type="EMBL" id="TRL35500.1"/>
    </source>
</evidence>
<dbReference type="RefSeq" id="WP_143126990.1">
    <property type="nucleotide sequence ID" value="NZ_VJMG01000065.1"/>
</dbReference>
<keyword evidence="2" id="KW-1185">Reference proteome</keyword>
<dbReference type="InterPro" id="IPR005564">
    <property type="entry name" value="Major_capsid_GpE"/>
</dbReference>
<dbReference type="Proteomes" id="UP000316801">
    <property type="component" value="Unassembled WGS sequence"/>
</dbReference>